<evidence type="ECO:0000256" key="1">
    <source>
        <dbReference type="ARBA" id="ARBA00005417"/>
    </source>
</evidence>
<sequence length="301" mass="33925">MLQLSHISKNYGKFCAVRDISLELEDGLYGMLAPNGAGKTTLIKMIVTLLYPTEGTITYDGIEIQKMGENYRDLIGYLPQQFGYYKNQSPVQYLNYLAALKAVPKEGLKEKIKALLELVGLSENADKKMKKFSGGMIQRVGIAQALLNDPKILILDEPTAGLDPKERARFRNLISSLSRDRIVILSTHIVSDIESIANQVIMIKDKKLYRKDTVANICSELDGEIFECAVPEKEFPLFEKQYLVLGARQEHGYLKVRYYDPDGSFARAGKLKEEWKPVLCAANLEDVFLVSYGDEKTEVIL</sequence>
<reference evidence="6 7" key="1">
    <citation type="submission" date="2020-08" db="EMBL/GenBank/DDBJ databases">
        <title>Genome public.</title>
        <authorList>
            <person name="Liu C."/>
            <person name="Sun Q."/>
        </authorList>
    </citation>
    <scope>NUCLEOTIDE SEQUENCE [LARGE SCALE GENOMIC DNA]</scope>
    <source>
        <strain evidence="6 7">NSJ-36</strain>
    </source>
</reference>
<evidence type="ECO:0000256" key="3">
    <source>
        <dbReference type="ARBA" id="ARBA00022741"/>
    </source>
</evidence>
<dbReference type="GO" id="GO:0005524">
    <property type="term" value="F:ATP binding"/>
    <property type="evidence" value="ECO:0007669"/>
    <property type="project" value="UniProtKB-KW"/>
</dbReference>
<evidence type="ECO:0000259" key="5">
    <source>
        <dbReference type="PROSITE" id="PS50893"/>
    </source>
</evidence>
<keyword evidence="7" id="KW-1185">Reference proteome</keyword>
<comment type="similarity">
    <text evidence="1">Belongs to the ABC transporter superfamily.</text>
</comment>
<dbReference type="Pfam" id="PF00005">
    <property type="entry name" value="ABC_tran"/>
    <property type="match status" value="1"/>
</dbReference>
<evidence type="ECO:0000256" key="2">
    <source>
        <dbReference type="ARBA" id="ARBA00022448"/>
    </source>
</evidence>
<dbReference type="PANTHER" id="PTHR43335">
    <property type="entry name" value="ABC TRANSPORTER, ATP-BINDING PROTEIN"/>
    <property type="match status" value="1"/>
</dbReference>
<dbReference type="InterPro" id="IPR017871">
    <property type="entry name" value="ABC_transporter-like_CS"/>
</dbReference>
<dbReference type="RefSeq" id="WP_021860134.1">
    <property type="nucleotide sequence ID" value="NZ_JACOOY010000013.1"/>
</dbReference>
<keyword evidence="3" id="KW-0547">Nucleotide-binding</keyword>
<dbReference type="EMBL" id="JACOOY010000013">
    <property type="protein sequence ID" value="MBC5665652.1"/>
    <property type="molecule type" value="Genomic_DNA"/>
</dbReference>
<dbReference type="Gene3D" id="3.40.50.300">
    <property type="entry name" value="P-loop containing nucleotide triphosphate hydrolases"/>
    <property type="match status" value="1"/>
</dbReference>
<dbReference type="InterPro" id="IPR003593">
    <property type="entry name" value="AAA+_ATPase"/>
</dbReference>
<dbReference type="SUPFAM" id="SSF52540">
    <property type="entry name" value="P-loop containing nucleoside triphosphate hydrolases"/>
    <property type="match status" value="1"/>
</dbReference>
<dbReference type="InterPro" id="IPR003439">
    <property type="entry name" value="ABC_transporter-like_ATP-bd"/>
</dbReference>
<keyword evidence="2" id="KW-0813">Transport</keyword>
<dbReference type="PROSITE" id="PS50893">
    <property type="entry name" value="ABC_TRANSPORTER_2"/>
    <property type="match status" value="1"/>
</dbReference>
<accession>A0ABR7EXC5</accession>
<dbReference type="PANTHER" id="PTHR43335:SF2">
    <property type="entry name" value="ABC TRANSPORTER, ATP-BINDING PROTEIN"/>
    <property type="match status" value="1"/>
</dbReference>
<organism evidence="6 7">
    <name type="scientific">Dorea hominis</name>
    <dbReference type="NCBI Taxonomy" id="2763040"/>
    <lineage>
        <taxon>Bacteria</taxon>
        <taxon>Bacillati</taxon>
        <taxon>Bacillota</taxon>
        <taxon>Clostridia</taxon>
        <taxon>Lachnospirales</taxon>
        <taxon>Lachnospiraceae</taxon>
        <taxon>Dorea</taxon>
    </lineage>
</organism>
<evidence type="ECO:0000313" key="7">
    <source>
        <dbReference type="Proteomes" id="UP000647235"/>
    </source>
</evidence>
<dbReference type="CDD" id="cd03264">
    <property type="entry name" value="ABC_drug_resistance_like"/>
    <property type="match status" value="1"/>
</dbReference>
<protein>
    <submittedName>
        <fullName evidence="6">ABC transporter ATP-binding protein</fullName>
    </submittedName>
</protein>
<dbReference type="SMART" id="SM00382">
    <property type="entry name" value="AAA"/>
    <property type="match status" value="1"/>
</dbReference>
<dbReference type="PROSITE" id="PS00211">
    <property type="entry name" value="ABC_TRANSPORTER_1"/>
    <property type="match status" value="1"/>
</dbReference>
<name>A0ABR7EXC5_9FIRM</name>
<keyword evidence="4 6" id="KW-0067">ATP-binding</keyword>
<evidence type="ECO:0000313" key="6">
    <source>
        <dbReference type="EMBL" id="MBC5665652.1"/>
    </source>
</evidence>
<evidence type="ECO:0000256" key="4">
    <source>
        <dbReference type="ARBA" id="ARBA00022840"/>
    </source>
</evidence>
<gene>
    <name evidence="6" type="ORF">H8S07_10295</name>
</gene>
<feature type="domain" description="ABC transporter" evidence="5">
    <location>
        <begin position="2"/>
        <end position="230"/>
    </location>
</feature>
<proteinExistence type="inferred from homology"/>
<dbReference type="InterPro" id="IPR027417">
    <property type="entry name" value="P-loop_NTPase"/>
</dbReference>
<comment type="caution">
    <text evidence="6">The sequence shown here is derived from an EMBL/GenBank/DDBJ whole genome shotgun (WGS) entry which is preliminary data.</text>
</comment>
<dbReference type="Proteomes" id="UP000647235">
    <property type="component" value="Unassembled WGS sequence"/>
</dbReference>